<dbReference type="HOGENOM" id="CLU_031812_2_1_9"/>
<dbReference type="SUPFAM" id="SSF55031">
    <property type="entry name" value="Bacterial exopeptidase dimerisation domain"/>
    <property type="match status" value="1"/>
</dbReference>
<dbReference type="GO" id="GO:0046657">
    <property type="term" value="P:folic acid catabolic process"/>
    <property type="evidence" value="ECO:0007669"/>
    <property type="project" value="TreeGrafter"/>
</dbReference>
<gene>
    <name evidence="2" type="ORF">HMPREF9706_00741</name>
</gene>
<dbReference type="SUPFAM" id="SSF53187">
    <property type="entry name" value="Zn-dependent exopeptidases"/>
    <property type="match status" value="1"/>
</dbReference>
<dbReference type="GO" id="GO:0016805">
    <property type="term" value="F:dipeptidase activity"/>
    <property type="evidence" value="ECO:0007669"/>
    <property type="project" value="TreeGrafter"/>
</dbReference>
<dbReference type="GO" id="GO:0005737">
    <property type="term" value="C:cytoplasm"/>
    <property type="evidence" value="ECO:0007669"/>
    <property type="project" value="TreeGrafter"/>
</dbReference>
<reference evidence="2 3" key="1">
    <citation type="submission" date="2012-07" db="EMBL/GenBank/DDBJ databases">
        <title>The Genome Sequence of Facklamia hominis CCUG 36813.</title>
        <authorList>
            <consortium name="The Broad Institute Genome Sequencing Platform"/>
            <person name="Earl A."/>
            <person name="Ward D."/>
            <person name="Feldgarden M."/>
            <person name="Gevers D."/>
            <person name="Huys G."/>
            <person name="Walker B."/>
            <person name="Young S.K."/>
            <person name="Zeng Q."/>
            <person name="Gargeya S."/>
            <person name="Fitzgerald M."/>
            <person name="Haas B."/>
            <person name="Abouelleil A."/>
            <person name="Alvarado L."/>
            <person name="Arachchi H.M."/>
            <person name="Berlin A.M."/>
            <person name="Chapman S.B."/>
            <person name="Goldberg J."/>
            <person name="Griggs A."/>
            <person name="Gujja S."/>
            <person name="Hansen M."/>
            <person name="Howarth C."/>
            <person name="Imamovic A."/>
            <person name="Larimer J."/>
            <person name="McCowen C."/>
            <person name="Montmayeur A."/>
            <person name="Murphy C."/>
            <person name="Neiman D."/>
            <person name="Pearson M."/>
            <person name="Priest M."/>
            <person name="Roberts A."/>
            <person name="Saif S."/>
            <person name="Shea T."/>
            <person name="Sisk P."/>
            <person name="Sykes S."/>
            <person name="Wortman J."/>
            <person name="Nusbaum C."/>
            <person name="Birren B."/>
        </authorList>
    </citation>
    <scope>NUCLEOTIDE SEQUENCE [LARGE SCALE GENOMIC DNA]</scope>
    <source>
        <strain evidence="2 3">CCUG 36813</strain>
    </source>
</reference>
<feature type="domain" description="Peptidase M20 dimerisation" evidence="1">
    <location>
        <begin position="210"/>
        <end position="298"/>
    </location>
</feature>
<keyword evidence="2" id="KW-0378">Hydrolase</keyword>
<evidence type="ECO:0000313" key="3">
    <source>
        <dbReference type="Proteomes" id="UP000004465"/>
    </source>
</evidence>
<organism evidence="2 3">
    <name type="scientific">Facklamia hominis CCUG 36813</name>
    <dbReference type="NCBI Taxonomy" id="883111"/>
    <lineage>
        <taxon>Bacteria</taxon>
        <taxon>Bacillati</taxon>
        <taxon>Bacillota</taxon>
        <taxon>Bacilli</taxon>
        <taxon>Lactobacillales</taxon>
        <taxon>Aerococcaceae</taxon>
        <taxon>Facklamia</taxon>
    </lineage>
</organism>
<name>K1LIS4_9LACT</name>
<dbReference type="InterPro" id="IPR036264">
    <property type="entry name" value="Bact_exopeptidase_dim_dom"/>
</dbReference>
<accession>K1LIS4</accession>
<dbReference type="Proteomes" id="UP000004465">
    <property type="component" value="Unassembled WGS sequence"/>
</dbReference>
<comment type="caution">
    <text evidence="2">The sequence shown here is derived from an EMBL/GenBank/DDBJ whole genome shotgun (WGS) entry which is preliminary data.</text>
</comment>
<evidence type="ECO:0000259" key="1">
    <source>
        <dbReference type="Pfam" id="PF07687"/>
    </source>
</evidence>
<dbReference type="InterPro" id="IPR052030">
    <property type="entry name" value="Peptidase_M20/M20A_hydrolases"/>
</dbReference>
<keyword evidence="3" id="KW-1185">Reference proteome</keyword>
<dbReference type="AlphaFoldDB" id="K1LIS4"/>
<dbReference type="Pfam" id="PF07687">
    <property type="entry name" value="M20_dimer"/>
    <property type="match status" value="1"/>
</dbReference>
<dbReference type="PANTHER" id="PTHR30575:SF3">
    <property type="entry name" value="PEPTIDASE M20 DIMERISATION DOMAIN-CONTAINING PROTEIN"/>
    <property type="match status" value="1"/>
</dbReference>
<dbReference type="Gene3D" id="3.40.630.10">
    <property type="entry name" value="Zn peptidases"/>
    <property type="match status" value="1"/>
</dbReference>
<proteinExistence type="predicted"/>
<dbReference type="GO" id="GO:0071713">
    <property type="term" value="F:para-aminobenzoyl-glutamate hydrolase activity"/>
    <property type="evidence" value="ECO:0007669"/>
    <property type="project" value="TreeGrafter"/>
</dbReference>
<dbReference type="Gene3D" id="3.30.70.360">
    <property type="match status" value="1"/>
</dbReference>
<sequence>MIVLERRWREIMFFDREYEHLKKFAEDLFDHPELGFKEERTQGKVIDYIHSVNPKAKIKTFALTGLRVDLNHNCQHTMAFLAELDAVYTPNHFRANPQTGAAHTCGHFSQVTIALALYHYFFVTQAYQQLDFNLAFIFVPAEEYLDLHYRRGLRDQGKVVHLGGKAEAMRLGVFNDIDFAIHIHSIGERFHEPTIELACDLAGFCYKYFDFQGRASHAGFDPYSGVNAYSMSTLFNTAIGLARQQMREDVYLRLNPIIMDASSMSTNVIPDQVRVGTDIRSMSLDYMREVSQRLDQMAQGSALALGGQVTCETEMGYLPFHQDDYLTQLAKEAFMAYPAITGLIDQRGAIAAAGDIGDLSYMLPCIQISYGGFEGRIHGIDFRMIDPEFVLKTFPDYLVQCIHHISDSMDYNKLYRRSYSDYLSTLTTML</sequence>
<dbReference type="Pfam" id="PF01546">
    <property type="entry name" value="Peptidase_M20"/>
    <property type="match status" value="1"/>
</dbReference>
<dbReference type="InterPro" id="IPR002933">
    <property type="entry name" value="Peptidase_M20"/>
</dbReference>
<dbReference type="PATRIC" id="fig|883111.3.peg.738"/>
<dbReference type="PANTHER" id="PTHR30575">
    <property type="entry name" value="PEPTIDASE M20"/>
    <property type="match status" value="1"/>
</dbReference>
<protein>
    <submittedName>
        <fullName evidence="2">Amidohydrolase</fullName>
    </submittedName>
</protein>
<evidence type="ECO:0000313" key="2">
    <source>
        <dbReference type="EMBL" id="EKB54551.1"/>
    </source>
</evidence>
<dbReference type="InterPro" id="IPR011650">
    <property type="entry name" value="Peptidase_M20_dimer"/>
</dbReference>
<dbReference type="EMBL" id="AGZD01000007">
    <property type="protein sequence ID" value="EKB54551.1"/>
    <property type="molecule type" value="Genomic_DNA"/>
</dbReference>
<dbReference type="OrthoDB" id="9781032at2"/>
<dbReference type="STRING" id="883111.HMPREF9706_00741"/>